<reference evidence="3" key="1">
    <citation type="thesis" date="2020" institute="ProQuest LLC" country="789 East Eisenhower Parkway, Ann Arbor, MI, USA">
        <title>Comparative Genomics and Chromosome Evolution.</title>
        <authorList>
            <person name="Mudd A.B."/>
        </authorList>
    </citation>
    <scope>NUCLEOTIDE SEQUENCE</scope>
    <source>
        <strain evidence="3">237g6f4</strain>
        <tissue evidence="3">Blood</tissue>
    </source>
</reference>
<dbReference type="PANTHER" id="PTHR46768">
    <property type="entry name" value="TWO PORE CALCIUM CHANNEL PROTEIN 2"/>
    <property type="match status" value="1"/>
</dbReference>
<dbReference type="GO" id="GO:0075509">
    <property type="term" value="P:endocytosis involved in viral entry into host cell"/>
    <property type="evidence" value="ECO:0007669"/>
    <property type="project" value="TreeGrafter"/>
</dbReference>
<dbReference type="GO" id="GO:0022832">
    <property type="term" value="F:voltage-gated channel activity"/>
    <property type="evidence" value="ECO:0007669"/>
    <property type="project" value="InterPro"/>
</dbReference>
<evidence type="ECO:0000313" key="3">
    <source>
        <dbReference type="EMBL" id="KAG8535826.1"/>
    </source>
</evidence>
<evidence type="ECO:0000256" key="1">
    <source>
        <dbReference type="SAM" id="Phobius"/>
    </source>
</evidence>
<dbReference type="GO" id="GO:0005765">
    <property type="term" value="C:lysosomal membrane"/>
    <property type="evidence" value="ECO:0007669"/>
    <property type="project" value="InterPro"/>
</dbReference>
<proteinExistence type="predicted"/>
<dbReference type="Proteomes" id="UP000824782">
    <property type="component" value="Unassembled WGS sequence"/>
</dbReference>
<keyword evidence="1" id="KW-1133">Transmembrane helix</keyword>
<feature type="transmembrane region" description="Helical" evidence="1">
    <location>
        <begin position="81"/>
        <end position="102"/>
    </location>
</feature>
<feature type="chain" id="PRO_5043832153" evidence="2">
    <location>
        <begin position="21"/>
        <end position="123"/>
    </location>
</feature>
<dbReference type="GO" id="GO:0019722">
    <property type="term" value="P:calcium-mediated signaling"/>
    <property type="evidence" value="ECO:0007669"/>
    <property type="project" value="TreeGrafter"/>
</dbReference>
<dbReference type="PANTHER" id="PTHR46768:SF1">
    <property type="entry name" value="TWO PORE CHANNEL PROTEIN 2"/>
    <property type="match status" value="1"/>
</dbReference>
<evidence type="ECO:0000313" key="4">
    <source>
        <dbReference type="Proteomes" id="UP000824782"/>
    </source>
</evidence>
<sequence length="123" mass="13994">MSCFLLRILNVTIFVNLALAFVEKPSSLTLTSDVRFRAASWEPPCGLTEGVELVTFLLFTADLSVKSYLIGWTEFTKNKWLLGYILVLAVSLADWTVSMCFMCREVTYLQSHVTMSRDEPHFT</sequence>
<feature type="signal peptide" evidence="2">
    <location>
        <begin position="1"/>
        <end position="20"/>
    </location>
</feature>
<keyword evidence="1" id="KW-0472">Membrane</keyword>
<keyword evidence="2" id="KW-0732">Signal</keyword>
<comment type="caution">
    <text evidence="3">The sequence shown here is derived from an EMBL/GenBank/DDBJ whole genome shotgun (WGS) entry which is preliminary data.</text>
</comment>
<dbReference type="AlphaFoldDB" id="A0AAV6YGI7"/>
<evidence type="ECO:0000256" key="2">
    <source>
        <dbReference type="SAM" id="SignalP"/>
    </source>
</evidence>
<dbReference type="GO" id="GO:0015280">
    <property type="term" value="F:ligand-gated sodium channel activity"/>
    <property type="evidence" value="ECO:0007669"/>
    <property type="project" value="TreeGrafter"/>
</dbReference>
<protein>
    <submittedName>
        <fullName evidence="3">Uncharacterized protein</fullName>
    </submittedName>
</protein>
<dbReference type="InterPro" id="IPR028798">
    <property type="entry name" value="TPC2"/>
</dbReference>
<dbReference type="EMBL" id="WNYA01056325">
    <property type="protein sequence ID" value="KAG8535826.1"/>
    <property type="molecule type" value="Genomic_DNA"/>
</dbReference>
<keyword evidence="1" id="KW-0812">Transmembrane</keyword>
<gene>
    <name evidence="3" type="ORF">GDO81_027687</name>
</gene>
<name>A0AAV6YGI7_ENGPU</name>
<keyword evidence="4" id="KW-1185">Reference proteome</keyword>
<accession>A0AAV6YGI7</accession>
<organism evidence="3 4">
    <name type="scientific">Engystomops pustulosus</name>
    <name type="common">Tungara frog</name>
    <name type="synonym">Physalaemus pustulosus</name>
    <dbReference type="NCBI Taxonomy" id="76066"/>
    <lineage>
        <taxon>Eukaryota</taxon>
        <taxon>Metazoa</taxon>
        <taxon>Chordata</taxon>
        <taxon>Craniata</taxon>
        <taxon>Vertebrata</taxon>
        <taxon>Euteleostomi</taxon>
        <taxon>Amphibia</taxon>
        <taxon>Batrachia</taxon>
        <taxon>Anura</taxon>
        <taxon>Neobatrachia</taxon>
        <taxon>Hyloidea</taxon>
        <taxon>Leptodactylidae</taxon>
        <taxon>Leiuperinae</taxon>
        <taxon>Engystomops</taxon>
    </lineage>
</organism>
<dbReference type="GO" id="GO:0097682">
    <property type="term" value="F:intracellularly phosphatidylinositol-3,5-bisphosphate-gated monatomic cation channel activity"/>
    <property type="evidence" value="ECO:0007669"/>
    <property type="project" value="TreeGrafter"/>
</dbReference>